<dbReference type="InterPro" id="IPR002935">
    <property type="entry name" value="SAM_O-MeTrfase"/>
</dbReference>
<evidence type="ECO:0000313" key="7">
    <source>
        <dbReference type="Proteomes" id="UP001161247"/>
    </source>
</evidence>
<organism evidence="6 7">
    <name type="scientific">Oldenlandia corymbosa var. corymbosa</name>
    <dbReference type="NCBI Taxonomy" id="529605"/>
    <lineage>
        <taxon>Eukaryota</taxon>
        <taxon>Viridiplantae</taxon>
        <taxon>Streptophyta</taxon>
        <taxon>Embryophyta</taxon>
        <taxon>Tracheophyta</taxon>
        <taxon>Spermatophyta</taxon>
        <taxon>Magnoliopsida</taxon>
        <taxon>eudicotyledons</taxon>
        <taxon>Gunneridae</taxon>
        <taxon>Pentapetalae</taxon>
        <taxon>asterids</taxon>
        <taxon>lamiids</taxon>
        <taxon>Gentianales</taxon>
        <taxon>Rubiaceae</taxon>
        <taxon>Rubioideae</taxon>
        <taxon>Spermacoceae</taxon>
        <taxon>Hedyotis-Oldenlandia complex</taxon>
        <taxon>Oldenlandia</taxon>
    </lineage>
</organism>
<keyword evidence="1" id="KW-0489">Methyltransferase</keyword>
<protein>
    <submittedName>
        <fullName evidence="6">OLC1v1015736C1</fullName>
    </submittedName>
</protein>
<name>A0AAV1E6W6_OLDCO</name>
<evidence type="ECO:0000256" key="2">
    <source>
        <dbReference type="ARBA" id="ARBA00022679"/>
    </source>
</evidence>
<dbReference type="PANTHER" id="PTHR10509:SF82">
    <property type="entry name" value="CAFFEOYL-COA O-METHYLTRANSFERASE-LIKE"/>
    <property type="match status" value="1"/>
</dbReference>
<dbReference type="Pfam" id="PF01596">
    <property type="entry name" value="Methyltransf_3"/>
    <property type="match status" value="1"/>
</dbReference>
<keyword evidence="4" id="KW-0438">Lignin biosynthesis</keyword>
<evidence type="ECO:0000256" key="3">
    <source>
        <dbReference type="ARBA" id="ARBA00022691"/>
    </source>
</evidence>
<dbReference type="GO" id="GO:0009809">
    <property type="term" value="P:lignin biosynthetic process"/>
    <property type="evidence" value="ECO:0007669"/>
    <property type="project" value="UniProtKB-KW"/>
</dbReference>
<comment type="similarity">
    <text evidence="5">Belongs to the class I-like SAM-binding methyltransferase superfamily. Cation-dependent O-methyltransferase family.</text>
</comment>
<dbReference type="EMBL" id="OX459125">
    <property type="protein sequence ID" value="CAI9114913.1"/>
    <property type="molecule type" value="Genomic_DNA"/>
</dbReference>
<proteinExistence type="inferred from homology"/>
<dbReference type="AlphaFoldDB" id="A0AAV1E6W6"/>
<evidence type="ECO:0000256" key="4">
    <source>
        <dbReference type="ARBA" id="ARBA00022733"/>
    </source>
</evidence>
<keyword evidence="7" id="KW-1185">Reference proteome</keyword>
<dbReference type="GO" id="GO:0008757">
    <property type="term" value="F:S-adenosylmethionine-dependent methyltransferase activity"/>
    <property type="evidence" value="ECO:0007669"/>
    <property type="project" value="TreeGrafter"/>
</dbReference>
<dbReference type="InterPro" id="IPR029063">
    <property type="entry name" value="SAM-dependent_MTases_sf"/>
</dbReference>
<dbReference type="PANTHER" id="PTHR10509">
    <property type="entry name" value="O-METHYLTRANSFERASE-RELATED"/>
    <property type="match status" value="1"/>
</dbReference>
<dbReference type="Gene3D" id="3.40.50.150">
    <property type="entry name" value="Vaccinia Virus protein VP39"/>
    <property type="match status" value="2"/>
</dbReference>
<dbReference type="GO" id="GO:0008171">
    <property type="term" value="F:O-methyltransferase activity"/>
    <property type="evidence" value="ECO:0007669"/>
    <property type="project" value="InterPro"/>
</dbReference>
<dbReference type="GO" id="GO:0032259">
    <property type="term" value="P:methylation"/>
    <property type="evidence" value="ECO:0007669"/>
    <property type="project" value="UniProtKB-KW"/>
</dbReference>
<keyword evidence="2" id="KW-0808">Transferase</keyword>
<gene>
    <name evidence="6" type="ORF">OLC1_LOCUS21533</name>
</gene>
<dbReference type="InterPro" id="IPR050362">
    <property type="entry name" value="Cation-dep_OMT"/>
</dbReference>
<evidence type="ECO:0000256" key="5">
    <source>
        <dbReference type="ARBA" id="ARBA00023453"/>
    </source>
</evidence>
<evidence type="ECO:0000313" key="6">
    <source>
        <dbReference type="EMBL" id="CAI9114913.1"/>
    </source>
</evidence>
<keyword evidence="3" id="KW-0949">S-adenosyl-L-methionine</keyword>
<sequence>MDCLAVKNYVSFEWKYLLETSVYPREHELLKDLRAITATHHRYFLATEPDAGQVLAMLLEIIIAIDPDQSAYEKGLPIIRKSRVAHKINFINSMAHPVLDQLLQNPDEENSFNFAYVDADKVNYVKYHEKLLKLVKPGGLIVYDNTLWMGSVVMAEEEIKSEEIRGQVWMNAIIYELKPQFQHLELQGQSQDEVDLQGLGADQVVMDHVLEVG</sequence>
<dbReference type="Proteomes" id="UP001161247">
    <property type="component" value="Chromosome 8"/>
</dbReference>
<reference evidence="6" key="1">
    <citation type="submission" date="2023-03" db="EMBL/GenBank/DDBJ databases">
        <authorList>
            <person name="Julca I."/>
        </authorList>
    </citation>
    <scope>NUCLEOTIDE SEQUENCE</scope>
</reference>
<evidence type="ECO:0000256" key="1">
    <source>
        <dbReference type="ARBA" id="ARBA00022603"/>
    </source>
</evidence>
<dbReference type="SUPFAM" id="SSF53335">
    <property type="entry name" value="S-adenosyl-L-methionine-dependent methyltransferases"/>
    <property type="match status" value="1"/>
</dbReference>
<accession>A0AAV1E6W6</accession>
<dbReference type="PROSITE" id="PS51682">
    <property type="entry name" value="SAM_OMT_I"/>
    <property type="match status" value="1"/>
</dbReference>